<keyword evidence="1" id="KW-0812">Transmembrane</keyword>
<dbReference type="Proteomes" id="UP000049983">
    <property type="component" value="Unassembled WGS sequence"/>
</dbReference>
<accession>A0A0M6ZYD3</accession>
<reference evidence="3" key="1">
    <citation type="submission" date="2015-07" db="EMBL/GenBank/DDBJ databases">
        <authorList>
            <person name="Rodrigo-Torres Lidia"/>
            <person name="Arahal R.David."/>
        </authorList>
    </citation>
    <scope>NUCLEOTIDE SEQUENCE [LARGE SCALE GENOMIC DNA]</scope>
    <source>
        <strain evidence="3">CECT 5096</strain>
    </source>
</reference>
<evidence type="ECO:0000313" key="2">
    <source>
        <dbReference type="EMBL" id="CTQ67301.1"/>
    </source>
</evidence>
<evidence type="ECO:0000313" key="3">
    <source>
        <dbReference type="Proteomes" id="UP000049983"/>
    </source>
</evidence>
<dbReference type="EMBL" id="CXWC01000002">
    <property type="protein sequence ID" value="CTQ67301.1"/>
    <property type="molecule type" value="Genomic_DNA"/>
</dbReference>
<sequence length="60" mass="7152">MAIAGYISLTLIVQEQLFRLIVLREGIEIIVQFVRLIYFTLWVSLFIYLSKRFDGFPRLK</sequence>
<proteinExistence type="predicted"/>
<protein>
    <submittedName>
        <fullName evidence="2">Uncharacterized protein</fullName>
    </submittedName>
</protein>
<name>A0A0M6ZYD3_9HYPH</name>
<keyword evidence="1" id="KW-0472">Membrane</keyword>
<organism evidence="2 3">
    <name type="scientific">Roseibium album</name>
    <dbReference type="NCBI Taxonomy" id="311410"/>
    <lineage>
        <taxon>Bacteria</taxon>
        <taxon>Pseudomonadati</taxon>
        <taxon>Pseudomonadota</taxon>
        <taxon>Alphaproteobacteria</taxon>
        <taxon>Hyphomicrobiales</taxon>
        <taxon>Stappiaceae</taxon>
        <taxon>Roseibium</taxon>
    </lineage>
</organism>
<gene>
    <name evidence="2" type="ORF">LA5096_01416</name>
</gene>
<evidence type="ECO:0000256" key="1">
    <source>
        <dbReference type="SAM" id="Phobius"/>
    </source>
</evidence>
<feature type="transmembrane region" description="Helical" evidence="1">
    <location>
        <begin position="29"/>
        <end position="50"/>
    </location>
</feature>
<dbReference type="AlphaFoldDB" id="A0A0M6ZYD3"/>
<keyword evidence="1" id="KW-1133">Transmembrane helix</keyword>
<keyword evidence="3" id="KW-1185">Reference proteome</keyword>